<evidence type="ECO:0000259" key="4">
    <source>
        <dbReference type="PROSITE" id="PS50932"/>
    </source>
</evidence>
<evidence type="ECO:0000313" key="5">
    <source>
        <dbReference type="EMBL" id="CAB4775261.1"/>
    </source>
</evidence>
<reference evidence="5" key="1">
    <citation type="submission" date="2020-05" db="EMBL/GenBank/DDBJ databases">
        <authorList>
            <person name="Chiriac C."/>
            <person name="Salcher M."/>
            <person name="Ghai R."/>
            <person name="Kavagutti S V."/>
        </authorList>
    </citation>
    <scope>NUCLEOTIDE SEQUENCE</scope>
</reference>
<dbReference type="Gene3D" id="3.40.50.2300">
    <property type="match status" value="2"/>
</dbReference>
<keyword evidence="2" id="KW-0238">DNA-binding</keyword>
<evidence type="ECO:0000256" key="3">
    <source>
        <dbReference type="ARBA" id="ARBA00023163"/>
    </source>
</evidence>
<dbReference type="Pfam" id="PF00356">
    <property type="entry name" value="LacI"/>
    <property type="match status" value="1"/>
</dbReference>
<sequence length="348" mass="37410">MATEKGEKASNVKQVRATIRDVARIAKVDPSLVSRIVNNDPKASASPATRQRVLDAVQELGYRANSAARMLKTARTQMIGLLLPDMANPMYSAIITGVEQRCKELGYGVLIGDHAEGDSEKTFTDLLERGQVDGLLIASGTLSDTFLKKEILDHYKSVVMVNRRVKGVSASVTVNDELGASLAVDHLAQFGTKLIAGVFGPQNIDTAQRRRKGFESAVVRNKLKATIIEKNSWGMDAGREAGLELLSKKVKPDAVFASTIMMGIGFIRAAHELGVDIPNNVRVAALHDSDIANYLSPSLTTVHLPTVEMGSQAVDLLLRIIGGGSPSHLIVDTPPVLVARDSTGKPQR</sequence>
<evidence type="ECO:0000256" key="1">
    <source>
        <dbReference type="ARBA" id="ARBA00023015"/>
    </source>
</evidence>
<dbReference type="EMBL" id="CAEZZT010000026">
    <property type="protein sequence ID" value="CAB4775261.1"/>
    <property type="molecule type" value="Genomic_DNA"/>
</dbReference>
<dbReference type="CDD" id="cd06267">
    <property type="entry name" value="PBP1_LacI_sugar_binding-like"/>
    <property type="match status" value="1"/>
</dbReference>
<dbReference type="PANTHER" id="PTHR30146">
    <property type="entry name" value="LACI-RELATED TRANSCRIPTIONAL REPRESSOR"/>
    <property type="match status" value="1"/>
</dbReference>
<dbReference type="Gene3D" id="1.10.260.40">
    <property type="entry name" value="lambda repressor-like DNA-binding domains"/>
    <property type="match status" value="1"/>
</dbReference>
<dbReference type="PANTHER" id="PTHR30146:SF109">
    <property type="entry name" value="HTH-TYPE TRANSCRIPTIONAL REGULATOR GALS"/>
    <property type="match status" value="1"/>
</dbReference>
<dbReference type="GO" id="GO:0000976">
    <property type="term" value="F:transcription cis-regulatory region binding"/>
    <property type="evidence" value="ECO:0007669"/>
    <property type="project" value="TreeGrafter"/>
</dbReference>
<dbReference type="InterPro" id="IPR028082">
    <property type="entry name" value="Peripla_BP_I"/>
</dbReference>
<keyword evidence="1" id="KW-0805">Transcription regulation</keyword>
<dbReference type="AlphaFoldDB" id="A0A6J6VRU5"/>
<dbReference type="InterPro" id="IPR010982">
    <property type="entry name" value="Lambda_DNA-bd_dom_sf"/>
</dbReference>
<dbReference type="SMART" id="SM00354">
    <property type="entry name" value="HTH_LACI"/>
    <property type="match status" value="1"/>
</dbReference>
<feature type="domain" description="HTH lacI-type" evidence="4">
    <location>
        <begin position="17"/>
        <end position="73"/>
    </location>
</feature>
<name>A0A6J6VRU5_9ZZZZ</name>
<gene>
    <name evidence="5" type="ORF">UFOPK2918_00528</name>
</gene>
<dbReference type="CDD" id="cd01392">
    <property type="entry name" value="HTH_LacI"/>
    <property type="match status" value="1"/>
</dbReference>
<dbReference type="InterPro" id="IPR046335">
    <property type="entry name" value="LacI/GalR-like_sensor"/>
</dbReference>
<dbReference type="Pfam" id="PF13377">
    <property type="entry name" value="Peripla_BP_3"/>
    <property type="match status" value="1"/>
</dbReference>
<keyword evidence="3" id="KW-0804">Transcription</keyword>
<dbReference type="PROSITE" id="PS50932">
    <property type="entry name" value="HTH_LACI_2"/>
    <property type="match status" value="1"/>
</dbReference>
<evidence type="ECO:0000256" key="2">
    <source>
        <dbReference type="ARBA" id="ARBA00023125"/>
    </source>
</evidence>
<dbReference type="SUPFAM" id="SSF47413">
    <property type="entry name" value="lambda repressor-like DNA-binding domains"/>
    <property type="match status" value="1"/>
</dbReference>
<dbReference type="InterPro" id="IPR000843">
    <property type="entry name" value="HTH_LacI"/>
</dbReference>
<protein>
    <submittedName>
        <fullName evidence="5">Unannotated protein</fullName>
    </submittedName>
</protein>
<proteinExistence type="predicted"/>
<accession>A0A6J6VRU5</accession>
<dbReference type="GO" id="GO:0003700">
    <property type="term" value="F:DNA-binding transcription factor activity"/>
    <property type="evidence" value="ECO:0007669"/>
    <property type="project" value="TreeGrafter"/>
</dbReference>
<dbReference type="SUPFAM" id="SSF53822">
    <property type="entry name" value="Periplasmic binding protein-like I"/>
    <property type="match status" value="1"/>
</dbReference>
<organism evidence="5">
    <name type="scientific">freshwater metagenome</name>
    <dbReference type="NCBI Taxonomy" id="449393"/>
    <lineage>
        <taxon>unclassified sequences</taxon>
        <taxon>metagenomes</taxon>
        <taxon>ecological metagenomes</taxon>
    </lineage>
</organism>